<feature type="transmembrane region" description="Helical" evidence="1">
    <location>
        <begin position="81"/>
        <end position="101"/>
    </location>
</feature>
<accession>A0A0F2TAS6</accession>
<keyword evidence="1" id="KW-0472">Membrane</keyword>
<keyword evidence="3" id="KW-1185">Reference proteome</keyword>
<feature type="transmembrane region" description="Helical" evidence="1">
    <location>
        <begin position="48"/>
        <end position="69"/>
    </location>
</feature>
<dbReference type="PATRIC" id="fig|359131.3.peg.6490"/>
<keyword evidence="1" id="KW-1133">Transmembrane helix</keyword>
<name>A0A0F2TAS6_STRR3</name>
<dbReference type="AlphaFoldDB" id="A0A0F2TAS6"/>
<evidence type="ECO:0000313" key="2">
    <source>
        <dbReference type="EMBL" id="KJS59546.1"/>
    </source>
</evidence>
<dbReference type="OrthoDB" id="4338804at2"/>
<reference evidence="2 3" key="1">
    <citation type="submission" date="2015-02" db="EMBL/GenBank/DDBJ databases">
        <authorList>
            <person name="Ju K.-S."/>
            <person name="Doroghazi J.R."/>
            <person name="Metcalf W."/>
        </authorList>
    </citation>
    <scope>NUCLEOTIDE SEQUENCE [LARGE SCALE GENOMIC DNA]</scope>
    <source>
        <strain evidence="2 3">ATCC 31215</strain>
    </source>
</reference>
<protein>
    <submittedName>
        <fullName evidence="2">Uncharacterized protein</fullName>
    </submittedName>
</protein>
<sequence length="172" mass="19142">MIATCPTCAAADEAVAVPEALSDTDRPLDPPTRELLEMLPEPRRTSGGAVTLFVLAGLCGVRGLFGLGSYGGRSPDPWYQFGYQFGPFVFAAVLLSIGLVLQSNHREKHRHTAGRWPQTYEQWQQLREVWRATWLCRRCHVAFLPAASPGIPLAQFWPWTVAVARRGERPGR</sequence>
<dbReference type="RefSeq" id="WP_045701102.1">
    <property type="nucleotide sequence ID" value="NZ_JZKH01000065.1"/>
</dbReference>
<comment type="caution">
    <text evidence="2">The sequence shown here is derived from an EMBL/GenBank/DDBJ whole genome shotgun (WGS) entry which is preliminary data.</text>
</comment>
<evidence type="ECO:0000256" key="1">
    <source>
        <dbReference type="SAM" id="Phobius"/>
    </source>
</evidence>
<proteinExistence type="predicted"/>
<organism evidence="2 3">
    <name type="scientific">Streptomyces rubellomurinus (strain ATCC 31215)</name>
    <dbReference type="NCBI Taxonomy" id="359131"/>
    <lineage>
        <taxon>Bacteria</taxon>
        <taxon>Bacillati</taxon>
        <taxon>Actinomycetota</taxon>
        <taxon>Actinomycetes</taxon>
        <taxon>Kitasatosporales</taxon>
        <taxon>Streptomycetaceae</taxon>
        <taxon>Streptomyces</taxon>
    </lineage>
</organism>
<dbReference type="EMBL" id="JZKH01000065">
    <property type="protein sequence ID" value="KJS59546.1"/>
    <property type="molecule type" value="Genomic_DNA"/>
</dbReference>
<evidence type="ECO:0000313" key="3">
    <source>
        <dbReference type="Proteomes" id="UP000033699"/>
    </source>
</evidence>
<gene>
    <name evidence="2" type="ORF">VM95_26455</name>
</gene>
<dbReference type="Proteomes" id="UP000033699">
    <property type="component" value="Unassembled WGS sequence"/>
</dbReference>
<keyword evidence="1" id="KW-0812">Transmembrane</keyword>